<proteinExistence type="predicted"/>
<evidence type="ECO:0000313" key="2">
    <source>
        <dbReference type="EMBL" id="KAG7448201.1"/>
    </source>
</evidence>
<organism evidence="2 3">
    <name type="scientific">Guyanagaster necrorhizus</name>
    <dbReference type="NCBI Taxonomy" id="856835"/>
    <lineage>
        <taxon>Eukaryota</taxon>
        <taxon>Fungi</taxon>
        <taxon>Dikarya</taxon>
        <taxon>Basidiomycota</taxon>
        <taxon>Agaricomycotina</taxon>
        <taxon>Agaricomycetes</taxon>
        <taxon>Agaricomycetidae</taxon>
        <taxon>Agaricales</taxon>
        <taxon>Marasmiineae</taxon>
        <taxon>Physalacriaceae</taxon>
        <taxon>Guyanagaster</taxon>
    </lineage>
</organism>
<accession>A0A9P7VVC2</accession>
<evidence type="ECO:0000256" key="1">
    <source>
        <dbReference type="SAM" id="MobiDB-lite"/>
    </source>
</evidence>
<dbReference type="Proteomes" id="UP000812287">
    <property type="component" value="Unassembled WGS sequence"/>
</dbReference>
<reference evidence="2" key="1">
    <citation type="submission" date="2020-11" db="EMBL/GenBank/DDBJ databases">
        <title>Adaptations for nitrogen fixation in a non-lichenized fungal sporocarp promotes dispersal by wood-feeding termites.</title>
        <authorList>
            <consortium name="DOE Joint Genome Institute"/>
            <person name="Koch R.A."/>
            <person name="Yoon G."/>
            <person name="Arayal U."/>
            <person name="Lail K."/>
            <person name="Amirebrahimi M."/>
            <person name="Labutti K."/>
            <person name="Lipzen A."/>
            <person name="Riley R."/>
            <person name="Barry K."/>
            <person name="Henrissat B."/>
            <person name="Grigoriev I.V."/>
            <person name="Herr J.R."/>
            <person name="Aime M.C."/>
        </authorList>
    </citation>
    <scope>NUCLEOTIDE SEQUENCE</scope>
    <source>
        <strain evidence="2">MCA 3950</strain>
    </source>
</reference>
<name>A0A9P7VVC2_9AGAR</name>
<comment type="caution">
    <text evidence="2">The sequence shown here is derived from an EMBL/GenBank/DDBJ whole genome shotgun (WGS) entry which is preliminary data.</text>
</comment>
<sequence>MRTTWHDERTLHPTTVLFSGALIQRRNRGTSTRLRQKEPSQEGQTRFRAAATYRLPFERPSGAFRRTQDATIPGRKNIPHHKSKVERKKRASLPPDSSRSVDLAFFTSLQGSENFRVHFKFDLAPSDIQPPRPYLAWLGGYNPRLASILSPSFKTRQRFCILPKCVIEKDASRGGLTDLPRLNHATTF</sequence>
<evidence type="ECO:0000313" key="3">
    <source>
        <dbReference type="Proteomes" id="UP000812287"/>
    </source>
</evidence>
<dbReference type="AlphaFoldDB" id="A0A9P7VVC2"/>
<feature type="region of interest" description="Disordered" evidence="1">
    <location>
        <begin position="69"/>
        <end position="95"/>
    </location>
</feature>
<feature type="compositionally biased region" description="Basic residues" evidence="1">
    <location>
        <begin position="77"/>
        <end position="91"/>
    </location>
</feature>
<dbReference type="EMBL" id="MU250530">
    <property type="protein sequence ID" value="KAG7448201.1"/>
    <property type="molecule type" value="Genomic_DNA"/>
</dbReference>
<dbReference type="GeneID" id="66099279"/>
<protein>
    <submittedName>
        <fullName evidence="2">Uncharacterized protein</fullName>
    </submittedName>
</protein>
<gene>
    <name evidence="2" type="ORF">BT62DRAFT_1003998</name>
</gene>
<keyword evidence="3" id="KW-1185">Reference proteome</keyword>
<dbReference type="RefSeq" id="XP_043041701.1">
    <property type="nucleotide sequence ID" value="XM_043176992.1"/>
</dbReference>